<keyword evidence="2" id="KW-1185">Reference proteome</keyword>
<gene>
    <name evidence="1" type="ORF">G6W59_22230</name>
</gene>
<accession>A0A7Y6F2J0</accession>
<dbReference type="AlphaFoldDB" id="A0A7Y6F2J0"/>
<reference evidence="1 2" key="1">
    <citation type="submission" date="2020-03" db="EMBL/GenBank/DDBJ databases">
        <title>Complete genome sequence of sixteen Streptomyces strains facilitates identification of candidate genes involved in plant growth-promotion in grain legumes and cereals.</title>
        <authorList>
            <person name="Gopalakrishnan S."/>
            <person name="Thakur V."/>
            <person name="Saxena R."/>
            <person name="Vadlamudi S."/>
            <person name="Purohit S."/>
            <person name="Kumar V."/>
            <person name="Rathore A."/>
            <person name="Chitikineni A."/>
            <person name="Varshney R.K."/>
        </authorList>
    </citation>
    <scope>NUCLEOTIDE SEQUENCE [LARGE SCALE GENOMIC DNA]</scope>
    <source>
        <strain evidence="1 2">KAI-180</strain>
    </source>
</reference>
<evidence type="ECO:0000313" key="2">
    <source>
        <dbReference type="Proteomes" id="UP000540128"/>
    </source>
</evidence>
<proteinExistence type="predicted"/>
<evidence type="ECO:0008006" key="3">
    <source>
        <dbReference type="Google" id="ProtNLM"/>
    </source>
</evidence>
<protein>
    <recommendedName>
        <fullName evidence="3">Sulfatase-modifying factor enzyme domain-containing protein</fullName>
    </recommendedName>
</protein>
<dbReference type="InterPro" id="IPR016187">
    <property type="entry name" value="CTDL_fold"/>
</dbReference>
<dbReference type="EMBL" id="JAANNT010000021">
    <property type="protein sequence ID" value="NUV30990.1"/>
    <property type="molecule type" value="Genomic_DNA"/>
</dbReference>
<sequence>MSLAELSLTRWRSLGLPAARRLARQAADQTGGQVVAVETVEHLGAPLHRVRIARQGREFALVPGGEVVLGFDADGWRSPPGLEADYAESVEQGYGYGPDLRSHLAQVLSPRRSASVPTVLMAVENEPLTAPPAETPDLLAAEGLRMPSSDEWEHACGAGAGTLFRWGDACPLDRVPHGDDGGPHQQPNAFGLRIAHDTYAAELTGDPGAVHGGDGGESVCGGYGTVLAWLPLATAQRNPVMAEFVYGPDGEDMYEEFSTRPVLALPVAL</sequence>
<comment type="caution">
    <text evidence="1">The sequence shown here is derived from an EMBL/GenBank/DDBJ whole genome shotgun (WGS) entry which is preliminary data.</text>
</comment>
<dbReference type="SUPFAM" id="SSF56436">
    <property type="entry name" value="C-type lectin-like"/>
    <property type="match status" value="1"/>
</dbReference>
<dbReference type="Proteomes" id="UP000540128">
    <property type="component" value="Unassembled WGS sequence"/>
</dbReference>
<organism evidence="1 2">
    <name type="scientific">Streptomyces odorifer</name>
    <dbReference type="NCBI Taxonomy" id="53450"/>
    <lineage>
        <taxon>Bacteria</taxon>
        <taxon>Bacillati</taxon>
        <taxon>Actinomycetota</taxon>
        <taxon>Actinomycetes</taxon>
        <taxon>Kitasatosporales</taxon>
        <taxon>Streptomycetaceae</taxon>
        <taxon>Streptomyces</taxon>
        <taxon>Streptomyces albidoflavus group</taxon>
    </lineage>
</organism>
<evidence type="ECO:0000313" key="1">
    <source>
        <dbReference type="EMBL" id="NUV30990.1"/>
    </source>
</evidence>
<dbReference type="RefSeq" id="WP_175510608.1">
    <property type="nucleotide sequence ID" value="NZ_JAANNT010000021.1"/>
</dbReference>
<name>A0A7Y6F2J0_9ACTN</name>